<dbReference type="PANTHER" id="PTHR13767:SF2">
    <property type="entry name" value="PSEUDOURIDYLATE SYNTHASE TRUB1"/>
    <property type="match status" value="1"/>
</dbReference>
<keyword evidence="5" id="KW-0413">Isomerase</keyword>
<dbReference type="Proteomes" id="UP000714915">
    <property type="component" value="Unassembled WGS sequence"/>
</dbReference>
<evidence type="ECO:0000256" key="4">
    <source>
        <dbReference type="ARBA" id="ARBA00022694"/>
    </source>
</evidence>
<dbReference type="GO" id="GO:1990481">
    <property type="term" value="P:mRNA pseudouridine synthesis"/>
    <property type="evidence" value="ECO:0007669"/>
    <property type="project" value="TreeGrafter"/>
</dbReference>
<keyword evidence="4" id="KW-0819">tRNA processing</keyword>
<evidence type="ECO:0000256" key="1">
    <source>
        <dbReference type="ARBA" id="ARBA00000385"/>
    </source>
</evidence>
<comment type="catalytic activity">
    <reaction evidence="1">
        <text>uridine(55) in tRNA = pseudouridine(55) in tRNA</text>
        <dbReference type="Rhea" id="RHEA:42532"/>
        <dbReference type="Rhea" id="RHEA-COMP:10101"/>
        <dbReference type="Rhea" id="RHEA-COMP:10102"/>
        <dbReference type="ChEBI" id="CHEBI:65314"/>
        <dbReference type="ChEBI" id="CHEBI:65315"/>
        <dbReference type="EC" id="5.4.99.25"/>
    </reaction>
</comment>
<evidence type="ECO:0000256" key="3">
    <source>
        <dbReference type="ARBA" id="ARBA00012787"/>
    </source>
</evidence>
<comment type="similarity">
    <text evidence="2">Belongs to the pseudouridine synthase TruB family. Type 1 subfamily.</text>
</comment>
<name>A0A955RL86_9BACT</name>
<reference evidence="7" key="1">
    <citation type="submission" date="2020-04" db="EMBL/GenBank/DDBJ databases">
        <authorList>
            <person name="Zhang T."/>
        </authorList>
    </citation>
    <scope>NUCLEOTIDE SEQUENCE</scope>
    <source>
        <strain evidence="7">HKST-UBA09</strain>
    </source>
</reference>
<evidence type="ECO:0000313" key="7">
    <source>
        <dbReference type="EMBL" id="MCA9386799.1"/>
    </source>
</evidence>
<evidence type="ECO:0000313" key="8">
    <source>
        <dbReference type="Proteomes" id="UP000714915"/>
    </source>
</evidence>
<evidence type="ECO:0000256" key="2">
    <source>
        <dbReference type="ARBA" id="ARBA00005642"/>
    </source>
</evidence>
<dbReference type="SUPFAM" id="SSF55120">
    <property type="entry name" value="Pseudouridine synthase"/>
    <property type="match status" value="1"/>
</dbReference>
<dbReference type="AlphaFoldDB" id="A0A955RL86"/>
<dbReference type="Pfam" id="PF01509">
    <property type="entry name" value="TruB_N"/>
    <property type="match status" value="1"/>
</dbReference>
<dbReference type="GO" id="GO:0006400">
    <property type="term" value="P:tRNA modification"/>
    <property type="evidence" value="ECO:0007669"/>
    <property type="project" value="TreeGrafter"/>
</dbReference>
<comment type="caution">
    <text evidence="7">The sequence shown here is derived from an EMBL/GenBank/DDBJ whole genome shotgun (WGS) entry which is preliminary data.</text>
</comment>
<dbReference type="InterPro" id="IPR020103">
    <property type="entry name" value="PsdUridine_synth_cat_dom_sf"/>
</dbReference>
<dbReference type="GO" id="GO:0003723">
    <property type="term" value="F:RNA binding"/>
    <property type="evidence" value="ECO:0007669"/>
    <property type="project" value="InterPro"/>
</dbReference>
<feature type="domain" description="Pseudouridine synthase II N-terminal" evidence="6">
    <location>
        <begin position="34"/>
        <end position="162"/>
    </location>
</feature>
<dbReference type="EC" id="5.4.99.25" evidence="3"/>
<dbReference type="PANTHER" id="PTHR13767">
    <property type="entry name" value="TRNA-PSEUDOURIDINE SYNTHASE"/>
    <property type="match status" value="1"/>
</dbReference>
<dbReference type="GO" id="GO:0160148">
    <property type="term" value="F:tRNA pseudouridine(55) synthase activity"/>
    <property type="evidence" value="ECO:0007669"/>
    <property type="project" value="UniProtKB-EC"/>
</dbReference>
<evidence type="ECO:0000259" key="6">
    <source>
        <dbReference type="Pfam" id="PF01509"/>
    </source>
</evidence>
<dbReference type="InterPro" id="IPR002501">
    <property type="entry name" value="PsdUridine_synth_N"/>
</dbReference>
<dbReference type="EMBL" id="JAGQLF010000017">
    <property type="protein sequence ID" value="MCA9386799.1"/>
    <property type="molecule type" value="Genomic_DNA"/>
</dbReference>
<reference evidence="7" key="2">
    <citation type="journal article" date="2021" name="Microbiome">
        <title>Successional dynamics and alternative stable states in a saline activated sludge microbial community over 9 years.</title>
        <authorList>
            <person name="Wang Y."/>
            <person name="Ye J."/>
            <person name="Ju F."/>
            <person name="Liu L."/>
            <person name="Boyd J.A."/>
            <person name="Deng Y."/>
            <person name="Parks D.H."/>
            <person name="Jiang X."/>
            <person name="Yin X."/>
            <person name="Woodcroft B.J."/>
            <person name="Tyson G.W."/>
            <person name="Hugenholtz P."/>
            <person name="Polz M.F."/>
            <person name="Zhang T."/>
        </authorList>
    </citation>
    <scope>NUCLEOTIDE SEQUENCE</scope>
    <source>
        <strain evidence="7">HKST-UBA09</strain>
    </source>
</reference>
<dbReference type="InterPro" id="IPR014780">
    <property type="entry name" value="tRNA_psdUridine_synth_TruB"/>
</dbReference>
<accession>A0A955RL86</accession>
<organism evidence="7 8">
    <name type="scientific">Candidatus Dojkabacteria bacterium</name>
    <dbReference type="NCBI Taxonomy" id="2099670"/>
    <lineage>
        <taxon>Bacteria</taxon>
        <taxon>Candidatus Dojkabacteria</taxon>
    </lineage>
</organism>
<sequence length="251" mass="29062">MDNVIKLYKKIAETPLEALQRLRKLKQIPKEVPMAYAGRLDPAAHGLLLVLVGDECKNRDFYQNLDKEYVVEVILGVSTDTFDLLGVITDVQESVSDIILNKFLNIMTDWDKVYNQSYPPYSSYHVKGKPLFWWAREKRLDEIQIPSKEVTINSFEIVNKSKILRQDLLTLQSHITSSVNGDFRQKEINRSWREKQDQLPEQLIQIKLKLSVKSGFYVRQFIKDVASASKIPAVVKDIYRTQVGPYELESL</sequence>
<proteinExistence type="inferred from homology"/>
<gene>
    <name evidence="7" type="ORF">KC669_02070</name>
</gene>
<evidence type="ECO:0000256" key="5">
    <source>
        <dbReference type="ARBA" id="ARBA00023235"/>
    </source>
</evidence>
<dbReference type="Gene3D" id="3.30.2350.10">
    <property type="entry name" value="Pseudouridine synthase"/>
    <property type="match status" value="1"/>
</dbReference>
<protein>
    <recommendedName>
        <fullName evidence="3">tRNA pseudouridine(55) synthase</fullName>
        <ecNumber evidence="3">5.4.99.25</ecNumber>
    </recommendedName>
</protein>